<reference evidence="2 3" key="1">
    <citation type="journal article" date="2015" name="Mol. Plant Microbe Interact.">
        <title>Genome, transcriptome, and functional analyses of Penicillium expansum provide new insights into secondary metabolism and pathogenicity.</title>
        <authorList>
            <person name="Ballester A.R."/>
            <person name="Marcet-Houben M."/>
            <person name="Levin E."/>
            <person name="Sela N."/>
            <person name="Selma-Lazaro C."/>
            <person name="Carmona L."/>
            <person name="Wisniewski M."/>
            <person name="Droby S."/>
            <person name="Gonzalez-Candelas L."/>
            <person name="Gabaldon T."/>
        </authorList>
    </citation>
    <scope>NUCLEOTIDE SEQUENCE [LARGE SCALE GENOMIC DNA]</scope>
    <source>
        <strain evidence="2 3">PHI-1</strain>
    </source>
</reference>
<dbReference type="PhylomeDB" id="A0A0A2LLV3"/>
<dbReference type="OrthoDB" id="4450707at2759"/>
<feature type="region of interest" description="Disordered" evidence="1">
    <location>
        <begin position="116"/>
        <end position="160"/>
    </location>
</feature>
<gene>
    <name evidence="2" type="ORF">PITC_040240</name>
</gene>
<sequence>MAEHVVHEIADRLETLTAQSPVVQHATNVSASRLEETECTSQNSLFDALEEADTQFPTSNESDLTDIDEPVMQDTIGQARMPQAVSRKSPFVNPTAPRVSYHVSASGEVMIVEDTKTSNPTAPAPRPRPSPPAAFLSFDRLSQGLPPKPTSSPTTSTIPPPSLAVERIMGPKQPIPAQILELLEEWHEDSPYTEHPSALTGRAPSTWKNFKTFSEDGDECELSLFQISLKGQNRRSMTYRIMILHAQNGPEELVVYGKPRPKLSHLTKGIKGLYLLDWLETEKKGEVQACGLKLWRTDEDKISFSASMFDYGRKCTRLSGANDIFTARLSNTTPKKQTDANEDNEDAGSISSEAPFSPSRSRRQASTSNFRKSVSKNEERTPAASHMLWDKTNSPVHTVDNRDELRSLESPWKPQKRRRSTWSSKDEASAPMRYKMLSDTSDYVRVFKTDGAKILFEKAREFYKGMDKRTGLLCTVSGIKEVRYIGEGCVDEFDILQEDIRKSSGPGDEDRVVEVRPAMGF</sequence>
<feature type="region of interest" description="Disordered" evidence="1">
    <location>
        <begin position="329"/>
        <end position="428"/>
    </location>
</feature>
<comment type="caution">
    <text evidence="2">The sequence shown here is derived from an EMBL/GenBank/DDBJ whole genome shotgun (WGS) entry which is preliminary data.</text>
</comment>
<feature type="compositionally biased region" description="Pro residues" evidence="1">
    <location>
        <begin position="122"/>
        <end position="132"/>
    </location>
</feature>
<keyword evidence="3" id="KW-1185">Reference proteome</keyword>
<evidence type="ECO:0000313" key="3">
    <source>
        <dbReference type="Proteomes" id="UP000030104"/>
    </source>
</evidence>
<proteinExistence type="predicted"/>
<name>A0A0A2LLV3_PENIT</name>
<protein>
    <submittedName>
        <fullName evidence="2">Uncharacterized protein</fullName>
    </submittedName>
</protein>
<dbReference type="OMA" id="YRIMILH"/>
<organism evidence="2 3">
    <name type="scientific">Penicillium italicum</name>
    <name type="common">Blue mold</name>
    <dbReference type="NCBI Taxonomy" id="40296"/>
    <lineage>
        <taxon>Eukaryota</taxon>
        <taxon>Fungi</taxon>
        <taxon>Dikarya</taxon>
        <taxon>Ascomycota</taxon>
        <taxon>Pezizomycotina</taxon>
        <taxon>Eurotiomycetes</taxon>
        <taxon>Eurotiomycetidae</taxon>
        <taxon>Eurotiales</taxon>
        <taxon>Aspergillaceae</taxon>
        <taxon>Penicillium</taxon>
    </lineage>
</organism>
<evidence type="ECO:0000313" key="2">
    <source>
        <dbReference type="EMBL" id="KGO77370.1"/>
    </source>
</evidence>
<dbReference type="AlphaFoldDB" id="A0A0A2LLV3"/>
<dbReference type="HOGENOM" id="CLU_025892_0_0_1"/>
<evidence type="ECO:0000256" key="1">
    <source>
        <dbReference type="SAM" id="MobiDB-lite"/>
    </source>
</evidence>
<accession>A0A0A2LLV3</accession>
<dbReference type="Proteomes" id="UP000030104">
    <property type="component" value="Unassembled WGS sequence"/>
</dbReference>
<dbReference type="EMBL" id="JQGA01000173">
    <property type="protein sequence ID" value="KGO77370.1"/>
    <property type="molecule type" value="Genomic_DNA"/>
</dbReference>